<evidence type="ECO:0000256" key="1">
    <source>
        <dbReference type="SAM" id="MobiDB-lite"/>
    </source>
</evidence>
<dbReference type="AlphaFoldDB" id="A0A369JSZ8"/>
<comment type="caution">
    <text evidence="2">The sequence shown here is derived from an EMBL/GenBank/DDBJ whole genome shotgun (WGS) entry which is preliminary data.</text>
</comment>
<dbReference type="Proteomes" id="UP000076154">
    <property type="component" value="Unassembled WGS sequence"/>
</dbReference>
<accession>A0A369JSZ8</accession>
<organism evidence="2 3">
    <name type="scientific">Hypsizygus marmoreus</name>
    <name type="common">White beech mushroom</name>
    <name type="synonym">Agaricus marmoreus</name>
    <dbReference type="NCBI Taxonomy" id="39966"/>
    <lineage>
        <taxon>Eukaryota</taxon>
        <taxon>Fungi</taxon>
        <taxon>Dikarya</taxon>
        <taxon>Basidiomycota</taxon>
        <taxon>Agaricomycotina</taxon>
        <taxon>Agaricomycetes</taxon>
        <taxon>Agaricomycetidae</taxon>
        <taxon>Agaricales</taxon>
        <taxon>Tricholomatineae</taxon>
        <taxon>Lyophyllaceae</taxon>
        <taxon>Hypsizygus</taxon>
    </lineage>
</organism>
<dbReference type="EMBL" id="LUEZ02000041">
    <property type="protein sequence ID" value="RDB25419.1"/>
    <property type="molecule type" value="Genomic_DNA"/>
</dbReference>
<feature type="region of interest" description="Disordered" evidence="1">
    <location>
        <begin position="1"/>
        <end position="23"/>
    </location>
</feature>
<proteinExistence type="predicted"/>
<protein>
    <submittedName>
        <fullName evidence="2">Uncharacterized protein</fullName>
    </submittedName>
</protein>
<gene>
    <name evidence="2" type="ORF">Hypma_007847</name>
</gene>
<reference evidence="2" key="1">
    <citation type="submission" date="2018-04" db="EMBL/GenBank/DDBJ databases">
        <title>Whole genome sequencing of Hypsizygus marmoreus.</title>
        <authorList>
            <person name="Choi I.-G."/>
            <person name="Min B."/>
            <person name="Kim J.-G."/>
            <person name="Kim S."/>
            <person name="Oh Y.-L."/>
            <person name="Kong W.-S."/>
            <person name="Park H."/>
            <person name="Jeong J."/>
            <person name="Song E.-S."/>
        </authorList>
    </citation>
    <scope>NUCLEOTIDE SEQUENCE [LARGE SCALE GENOMIC DNA]</scope>
    <source>
        <strain evidence="2">51987-8</strain>
    </source>
</reference>
<evidence type="ECO:0000313" key="2">
    <source>
        <dbReference type="EMBL" id="RDB25419.1"/>
    </source>
</evidence>
<dbReference type="InParanoid" id="A0A369JSZ8"/>
<evidence type="ECO:0000313" key="3">
    <source>
        <dbReference type="Proteomes" id="UP000076154"/>
    </source>
</evidence>
<sequence>MKCVANGARSDSVAGNTPPRRHYQVTSRRPTVTTLWHRRVNSLSVVLWFRPQAYVPAQLHVEYGWVFHNFGDHTQEQICHANMTTKCSGRVTVKIAHTSTSWTVVDDKRTGT</sequence>
<keyword evidence="3" id="KW-1185">Reference proteome</keyword>
<name>A0A369JSZ8_HYPMA</name>